<dbReference type="GO" id="GO:0042781">
    <property type="term" value="F:3'-tRNA processing endoribonuclease activity"/>
    <property type="evidence" value="ECO:0007669"/>
    <property type="project" value="TreeGrafter"/>
</dbReference>
<dbReference type="Gene3D" id="3.60.15.10">
    <property type="entry name" value="Ribonuclease Z/Hydroxyacylglutathione hydrolase-like"/>
    <property type="match status" value="1"/>
</dbReference>
<sequence length="335" mass="34857">MRGPLMALVLIALVGCGADESTGETPGKTGASSNVFNSSVPRGGQLRDCPTEGAALQVLGSGGPIAEGGAAARAGTSYLLWIDGEARLLIDAGSGSFLRFAQAGGSIATLDAVVLTHLHADHAGDLIDILNSGGFEGRTQALPVIGPDAAPRFPGTREFLARLMSKEEGAFAYNGGFLDGTENKPLIEARDIATGEGAGDPAGLDVSNDYSVMAHPVHHGPVPSLGFAIEIGDKSVVITGDQSFLSERFLADLSDSAPTILFAHHVINGEEGQPRGLHRTPEQIGELASALAPENLVLTHNMQRSLKRLEEGLTAIAKHYDGPVWIADDLHCYAL</sequence>
<organism evidence="3 4">
    <name type="scientific">Erythrobacter longus</name>
    <dbReference type="NCBI Taxonomy" id="1044"/>
    <lineage>
        <taxon>Bacteria</taxon>
        <taxon>Pseudomonadati</taxon>
        <taxon>Pseudomonadota</taxon>
        <taxon>Alphaproteobacteria</taxon>
        <taxon>Sphingomonadales</taxon>
        <taxon>Erythrobacteraceae</taxon>
        <taxon>Erythrobacter/Porphyrobacter group</taxon>
        <taxon>Erythrobacter</taxon>
    </lineage>
</organism>
<dbReference type="eggNOG" id="COG1234">
    <property type="taxonomic scope" value="Bacteria"/>
</dbReference>
<dbReference type="InterPro" id="IPR001279">
    <property type="entry name" value="Metallo-B-lactamas"/>
</dbReference>
<dbReference type="SUPFAM" id="SSF56281">
    <property type="entry name" value="Metallo-hydrolase/oxidoreductase"/>
    <property type="match status" value="1"/>
</dbReference>
<evidence type="ECO:0000313" key="3">
    <source>
        <dbReference type="EMBL" id="KEO88751.1"/>
    </source>
</evidence>
<feature type="region of interest" description="Disordered" evidence="1">
    <location>
        <begin position="22"/>
        <end position="43"/>
    </location>
</feature>
<dbReference type="PROSITE" id="PS51257">
    <property type="entry name" value="PROKAR_LIPOPROTEIN"/>
    <property type="match status" value="1"/>
</dbReference>
<dbReference type="InterPro" id="IPR036866">
    <property type="entry name" value="RibonucZ/Hydroxyglut_hydro"/>
</dbReference>
<keyword evidence="4" id="KW-1185">Reference proteome</keyword>
<evidence type="ECO:0000259" key="2">
    <source>
        <dbReference type="SMART" id="SM00849"/>
    </source>
</evidence>
<dbReference type="PANTHER" id="PTHR46018">
    <property type="entry name" value="ZINC PHOSPHODIESTERASE ELAC PROTEIN 1"/>
    <property type="match status" value="1"/>
</dbReference>
<dbReference type="Pfam" id="PF00753">
    <property type="entry name" value="Lactamase_B"/>
    <property type="match status" value="1"/>
</dbReference>
<accession>A0A074M2R2</accession>
<feature type="domain" description="Metallo-beta-lactamase" evidence="2">
    <location>
        <begin position="74"/>
        <end position="300"/>
    </location>
</feature>
<name>A0A074M2R2_ERYLO</name>
<proteinExistence type="predicted"/>
<comment type="caution">
    <text evidence="3">The sequence shown here is derived from an EMBL/GenBank/DDBJ whole genome shotgun (WGS) entry which is preliminary data.</text>
</comment>
<dbReference type="AlphaFoldDB" id="A0A074M2R2"/>
<dbReference type="OrthoDB" id="9803916at2"/>
<dbReference type="EMBL" id="JMIW01000007">
    <property type="protein sequence ID" value="KEO88751.1"/>
    <property type="molecule type" value="Genomic_DNA"/>
</dbReference>
<dbReference type="SMART" id="SM00849">
    <property type="entry name" value="Lactamase_B"/>
    <property type="match status" value="1"/>
</dbReference>
<dbReference type="STRING" id="1044.EH31_15030"/>
<dbReference type="PANTHER" id="PTHR46018:SF2">
    <property type="entry name" value="ZINC PHOSPHODIESTERASE ELAC PROTEIN 1"/>
    <property type="match status" value="1"/>
</dbReference>
<feature type="compositionally biased region" description="Polar residues" evidence="1">
    <location>
        <begin position="30"/>
        <end position="40"/>
    </location>
</feature>
<dbReference type="Proteomes" id="UP000027647">
    <property type="component" value="Unassembled WGS sequence"/>
</dbReference>
<reference evidence="3 4" key="1">
    <citation type="submission" date="2014-04" db="EMBL/GenBank/DDBJ databases">
        <title>A comprehensive comparison of genomes of Erythrobacter spp. strains.</title>
        <authorList>
            <person name="Zheng Q."/>
        </authorList>
    </citation>
    <scope>NUCLEOTIDE SEQUENCE [LARGE SCALE GENOMIC DNA]</scope>
    <source>
        <strain evidence="3 4">DSM 6997</strain>
    </source>
</reference>
<evidence type="ECO:0000256" key="1">
    <source>
        <dbReference type="SAM" id="MobiDB-lite"/>
    </source>
</evidence>
<gene>
    <name evidence="3" type="ORF">EH31_15030</name>
</gene>
<evidence type="ECO:0000313" key="4">
    <source>
        <dbReference type="Proteomes" id="UP000027647"/>
    </source>
</evidence>
<protein>
    <recommendedName>
        <fullName evidence="2">Metallo-beta-lactamase domain-containing protein</fullName>
    </recommendedName>
</protein>